<dbReference type="InterPro" id="IPR012336">
    <property type="entry name" value="Thioredoxin-like_fold"/>
</dbReference>
<feature type="transmembrane region" description="Helical" evidence="6">
    <location>
        <begin position="15"/>
        <end position="37"/>
    </location>
</feature>
<keyword evidence="4" id="KW-1015">Disulfide bond</keyword>
<dbReference type="InterPro" id="IPR013766">
    <property type="entry name" value="Thioredoxin_domain"/>
</dbReference>
<dbReference type="PROSITE" id="PS51352">
    <property type="entry name" value="THIOREDOXIN_2"/>
    <property type="match status" value="1"/>
</dbReference>
<evidence type="ECO:0000256" key="5">
    <source>
        <dbReference type="ARBA" id="ARBA00023284"/>
    </source>
</evidence>
<keyword evidence="6" id="KW-0472">Membrane</keyword>
<evidence type="ECO:0000256" key="6">
    <source>
        <dbReference type="SAM" id="Phobius"/>
    </source>
</evidence>
<keyword evidence="3" id="KW-0560">Oxidoreductase</keyword>
<evidence type="ECO:0000313" key="9">
    <source>
        <dbReference type="Proteomes" id="UP001259982"/>
    </source>
</evidence>
<dbReference type="PANTHER" id="PTHR13887:SF14">
    <property type="entry name" value="DISULFIDE BOND FORMATION PROTEIN D"/>
    <property type="match status" value="1"/>
</dbReference>
<keyword evidence="2" id="KW-0732">Signal</keyword>
<evidence type="ECO:0000313" key="8">
    <source>
        <dbReference type="EMBL" id="MDT0617136.1"/>
    </source>
</evidence>
<keyword evidence="6" id="KW-1133">Transmembrane helix</keyword>
<feature type="domain" description="Thioredoxin" evidence="7">
    <location>
        <begin position="54"/>
        <end position="197"/>
    </location>
</feature>
<protein>
    <submittedName>
        <fullName evidence="8">Thioredoxin domain-containing protein</fullName>
    </submittedName>
</protein>
<dbReference type="PANTHER" id="PTHR13887">
    <property type="entry name" value="GLUTATHIONE S-TRANSFERASE KAPPA"/>
    <property type="match status" value="1"/>
</dbReference>
<reference evidence="8 9" key="1">
    <citation type="submission" date="2023-09" db="EMBL/GenBank/DDBJ databases">
        <authorList>
            <person name="Rey-Velasco X."/>
        </authorList>
    </citation>
    <scope>NUCLEOTIDE SEQUENCE [LARGE SCALE GENOMIC DNA]</scope>
    <source>
        <strain evidence="8 9">P385</strain>
    </source>
</reference>
<organism evidence="8 9">
    <name type="scientific">Spectribacter acetivorans</name>
    <dbReference type="NCBI Taxonomy" id="3075603"/>
    <lineage>
        <taxon>Bacteria</taxon>
        <taxon>Pseudomonadati</taxon>
        <taxon>Pseudomonadota</taxon>
        <taxon>Gammaproteobacteria</taxon>
        <taxon>Salinisphaerales</taxon>
        <taxon>Salinisphaeraceae</taxon>
        <taxon>Spectribacter</taxon>
    </lineage>
</organism>
<evidence type="ECO:0000256" key="2">
    <source>
        <dbReference type="ARBA" id="ARBA00022729"/>
    </source>
</evidence>
<name>A0ABU3B3U6_9GAMM</name>
<gene>
    <name evidence="8" type="ORF">RM531_01475</name>
</gene>
<dbReference type="Pfam" id="PF13462">
    <property type="entry name" value="Thioredoxin_4"/>
    <property type="match status" value="1"/>
</dbReference>
<evidence type="ECO:0000256" key="1">
    <source>
        <dbReference type="ARBA" id="ARBA00005791"/>
    </source>
</evidence>
<evidence type="ECO:0000259" key="7">
    <source>
        <dbReference type="PROSITE" id="PS51352"/>
    </source>
</evidence>
<dbReference type="Gene3D" id="3.40.30.10">
    <property type="entry name" value="Glutaredoxin"/>
    <property type="match status" value="1"/>
</dbReference>
<dbReference type="RefSeq" id="WP_311656747.1">
    <property type="nucleotide sequence ID" value="NZ_JAVRHY010000001.1"/>
</dbReference>
<dbReference type="InterPro" id="IPR036249">
    <property type="entry name" value="Thioredoxin-like_sf"/>
</dbReference>
<evidence type="ECO:0000256" key="4">
    <source>
        <dbReference type="ARBA" id="ARBA00023157"/>
    </source>
</evidence>
<comment type="caution">
    <text evidence="8">The sequence shown here is derived from an EMBL/GenBank/DDBJ whole genome shotgun (WGS) entry which is preliminary data.</text>
</comment>
<proteinExistence type="inferred from homology"/>
<keyword evidence="9" id="KW-1185">Reference proteome</keyword>
<keyword evidence="6" id="KW-0812">Transmembrane</keyword>
<dbReference type="Proteomes" id="UP001259982">
    <property type="component" value="Unassembled WGS sequence"/>
</dbReference>
<keyword evidence="5" id="KW-0676">Redox-active center</keyword>
<accession>A0ABU3B3U6</accession>
<dbReference type="EMBL" id="JAVRHY010000001">
    <property type="protein sequence ID" value="MDT0617136.1"/>
    <property type="molecule type" value="Genomic_DNA"/>
</dbReference>
<evidence type="ECO:0000256" key="3">
    <source>
        <dbReference type="ARBA" id="ARBA00023002"/>
    </source>
</evidence>
<dbReference type="SUPFAM" id="SSF52833">
    <property type="entry name" value="Thioredoxin-like"/>
    <property type="match status" value="1"/>
</dbReference>
<comment type="similarity">
    <text evidence="1">Belongs to the thioredoxin family. DsbA subfamily.</text>
</comment>
<sequence>MSRKTPDNPPPQNSLVRALVVPVGLFVGAIILALLVITFGDRITGGGGTDSTASRDGRTLDPQTMEQLATEFDRRGVAYGPDDAPVVVREFADYQCPACAAFADTAARIRENYADEGKVRFVFYDFPLPMHQHARQAAAAARCAGRQGEFWAYHEVLFERQSRWSSAGNVTNEFLDMAVESGVDADALEQCLDEGAADQRVAQSAAVAEQLRVTSTPTTMVGNKVFPGVVDYDTIAAEIDTQLRTAGQ</sequence>